<dbReference type="EMBL" id="WHVB01000033">
    <property type="protein sequence ID" value="KAF8468064.1"/>
    <property type="molecule type" value="Genomic_DNA"/>
</dbReference>
<proteinExistence type="predicted"/>
<reference evidence="1" key="2">
    <citation type="journal article" date="2020" name="Nat. Commun.">
        <title>Large-scale genome sequencing of mycorrhizal fungi provides insights into the early evolution of symbiotic traits.</title>
        <authorList>
            <person name="Miyauchi S."/>
            <person name="Kiss E."/>
            <person name="Kuo A."/>
            <person name="Drula E."/>
            <person name="Kohler A."/>
            <person name="Sanchez-Garcia M."/>
            <person name="Morin E."/>
            <person name="Andreopoulos B."/>
            <person name="Barry K.W."/>
            <person name="Bonito G."/>
            <person name="Buee M."/>
            <person name="Carver A."/>
            <person name="Chen C."/>
            <person name="Cichocki N."/>
            <person name="Clum A."/>
            <person name="Culley D."/>
            <person name="Crous P.W."/>
            <person name="Fauchery L."/>
            <person name="Girlanda M."/>
            <person name="Hayes R.D."/>
            <person name="Keri Z."/>
            <person name="LaButti K."/>
            <person name="Lipzen A."/>
            <person name="Lombard V."/>
            <person name="Magnuson J."/>
            <person name="Maillard F."/>
            <person name="Murat C."/>
            <person name="Nolan M."/>
            <person name="Ohm R.A."/>
            <person name="Pangilinan J."/>
            <person name="Pereira M.F."/>
            <person name="Perotto S."/>
            <person name="Peter M."/>
            <person name="Pfister S."/>
            <person name="Riley R."/>
            <person name="Sitrit Y."/>
            <person name="Stielow J.B."/>
            <person name="Szollosi G."/>
            <person name="Zifcakova L."/>
            <person name="Stursova M."/>
            <person name="Spatafora J.W."/>
            <person name="Tedersoo L."/>
            <person name="Vaario L.M."/>
            <person name="Yamada A."/>
            <person name="Yan M."/>
            <person name="Wang P."/>
            <person name="Xu J."/>
            <person name="Bruns T."/>
            <person name="Baldrian P."/>
            <person name="Vilgalys R."/>
            <person name="Dunand C."/>
            <person name="Henrissat B."/>
            <person name="Grigoriev I.V."/>
            <person name="Hibbett D."/>
            <person name="Nagy L.G."/>
            <person name="Martin F.M."/>
        </authorList>
    </citation>
    <scope>NUCLEOTIDE SEQUENCE</scope>
    <source>
        <strain evidence="1">Prilba</strain>
    </source>
</reference>
<accession>A0A9P5JW59</accession>
<dbReference type="Gene3D" id="2.40.128.680">
    <property type="match status" value="1"/>
</dbReference>
<evidence type="ECO:0000313" key="2">
    <source>
        <dbReference type="Proteomes" id="UP000759537"/>
    </source>
</evidence>
<name>A0A9P5JW59_9AGAM</name>
<keyword evidence="2" id="KW-1185">Reference proteome</keyword>
<dbReference type="GO" id="GO:0006401">
    <property type="term" value="P:RNA catabolic process"/>
    <property type="evidence" value="ECO:0007669"/>
    <property type="project" value="InterPro"/>
</dbReference>
<dbReference type="Proteomes" id="UP000759537">
    <property type="component" value="Unassembled WGS sequence"/>
</dbReference>
<dbReference type="AlphaFoldDB" id="A0A9P5JW59"/>
<comment type="caution">
    <text evidence="1">The sequence shown here is derived from an EMBL/GenBank/DDBJ whole genome shotgun (WGS) entry which is preliminary data.</text>
</comment>
<evidence type="ECO:0000313" key="1">
    <source>
        <dbReference type="EMBL" id="KAF8468064.1"/>
    </source>
</evidence>
<dbReference type="OrthoDB" id="6222486at2759"/>
<dbReference type="GO" id="GO:0032299">
    <property type="term" value="C:ribonuclease H2 complex"/>
    <property type="evidence" value="ECO:0007669"/>
    <property type="project" value="InterPro"/>
</dbReference>
<sequence length="175" mass="18909">MAASITIAHGYGRANLPVRIPPDSQTELNTATVNTEVILSEEKENPLVSTNADLVSADPAITAAAEEDVVIANVKAPASPVPQSGPIRRLSESIKRFISSFRGRTVHGVEVTLPNGYVGLVLRGDANGQSHTRQQQEISSMVLHDVLIESPLKKKNWTRVTRHRLKTKTGAQSES</sequence>
<gene>
    <name evidence="1" type="ORF">DFH94DRAFT_857033</name>
</gene>
<reference evidence="1" key="1">
    <citation type="submission" date="2019-10" db="EMBL/GenBank/DDBJ databases">
        <authorList>
            <consortium name="DOE Joint Genome Institute"/>
            <person name="Kuo A."/>
            <person name="Miyauchi S."/>
            <person name="Kiss E."/>
            <person name="Drula E."/>
            <person name="Kohler A."/>
            <person name="Sanchez-Garcia M."/>
            <person name="Andreopoulos B."/>
            <person name="Barry K.W."/>
            <person name="Bonito G."/>
            <person name="Buee M."/>
            <person name="Carver A."/>
            <person name="Chen C."/>
            <person name="Cichocki N."/>
            <person name="Clum A."/>
            <person name="Culley D."/>
            <person name="Crous P.W."/>
            <person name="Fauchery L."/>
            <person name="Girlanda M."/>
            <person name="Hayes R."/>
            <person name="Keri Z."/>
            <person name="LaButti K."/>
            <person name="Lipzen A."/>
            <person name="Lombard V."/>
            <person name="Magnuson J."/>
            <person name="Maillard F."/>
            <person name="Morin E."/>
            <person name="Murat C."/>
            <person name="Nolan M."/>
            <person name="Ohm R."/>
            <person name="Pangilinan J."/>
            <person name="Pereira M."/>
            <person name="Perotto S."/>
            <person name="Peter M."/>
            <person name="Riley R."/>
            <person name="Sitrit Y."/>
            <person name="Stielow B."/>
            <person name="Szollosi G."/>
            <person name="Zifcakova L."/>
            <person name="Stursova M."/>
            <person name="Spatafora J.W."/>
            <person name="Tedersoo L."/>
            <person name="Vaario L.-M."/>
            <person name="Yamada A."/>
            <person name="Yan M."/>
            <person name="Wang P."/>
            <person name="Xu J."/>
            <person name="Bruns T."/>
            <person name="Baldrian P."/>
            <person name="Vilgalys R."/>
            <person name="Henrissat B."/>
            <person name="Grigoriev I.V."/>
            <person name="Hibbett D."/>
            <person name="Nagy L.G."/>
            <person name="Martin F.M."/>
        </authorList>
    </citation>
    <scope>NUCLEOTIDE SEQUENCE</scope>
    <source>
        <strain evidence="1">Prilba</strain>
    </source>
</reference>
<organism evidence="1 2">
    <name type="scientific">Russula ochroleuca</name>
    <dbReference type="NCBI Taxonomy" id="152965"/>
    <lineage>
        <taxon>Eukaryota</taxon>
        <taxon>Fungi</taxon>
        <taxon>Dikarya</taxon>
        <taxon>Basidiomycota</taxon>
        <taxon>Agaricomycotina</taxon>
        <taxon>Agaricomycetes</taxon>
        <taxon>Russulales</taxon>
        <taxon>Russulaceae</taxon>
        <taxon>Russula</taxon>
    </lineage>
</organism>
<dbReference type="InterPro" id="IPR013924">
    <property type="entry name" value="RNase_H2_suC"/>
</dbReference>
<dbReference type="Pfam" id="PF08615">
    <property type="entry name" value="RNase_H2_suC"/>
    <property type="match status" value="1"/>
</dbReference>
<protein>
    <submittedName>
        <fullName evidence="1">Uncharacterized protein</fullName>
    </submittedName>
</protein>